<dbReference type="Proteomes" id="UP001054945">
    <property type="component" value="Unassembled WGS sequence"/>
</dbReference>
<dbReference type="EMBL" id="BPLR01017281">
    <property type="protein sequence ID" value="GIY90025.1"/>
    <property type="molecule type" value="Genomic_DNA"/>
</dbReference>
<organism evidence="1 2">
    <name type="scientific">Caerostris extrusa</name>
    <name type="common">Bark spider</name>
    <name type="synonym">Caerostris bankana</name>
    <dbReference type="NCBI Taxonomy" id="172846"/>
    <lineage>
        <taxon>Eukaryota</taxon>
        <taxon>Metazoa</taxon>
        <taxon>Ecdysozoa</taxon>
        <taxon>Arthropoda</taxon>
        <taxon>Chelicerata</taxon>
        <taxon>Arachnida</taxon>
        <taxon>Araneae</taxon>
        <taxon>Araneomorphae</taxon>
        <taxon>Entelegynae</taxon>
        <taxon>Araneoidea</taxon>
        <taxon>Araneidae</taxon>
        <taxon>Caerostris</taxon>
    </lineage>
</organism>
<dbReference type="AlphaFoldDB" id="A0AAV4X436"/>
<sequence>MDSQPRTILNAENVLRLSTAGTDKKIFFLIDTFSRKNPKVGPILFWGVGVEIERCRELHCRRLLLTSRRRVTERF</sequence>
<keyword evidence="2" id="KW-1185">Reference proteome</keyword>
<protein>
    <submittedName>
        <fullName evidence="1">Uncharacterized protein</fullName>
    </submittedName>
</protein>
<comment type="caution">
    <text evidence="1">The sequence shown here is derived from an EMBL/GenBank/DDBJ whole genome shotgun (WGS) entry which is preliminary data.</text>
</comment>
<proteinExistence type="predicted"/>
<reference evidence="1 2" key="1">
    <citation type="submission" date="2021-06" db="EMBL/GenBank/DDBJ databases">
        <title>Caerostris extrusa draft genome.</title>
        <authorList>
            <person name="Kono N."/>
            <person name="Arakawa K."/>
        </authorList>
    </citation>
    <scope>NUCLEOTIDE SEQUENCE [LARGE SCALE GENOMIC DNA]</scope>
</reference>
<accession>A0AAV4X436</accession>
<gene>
    <name evidence="1" type="ORF">CEXT_805991</name>
</gene>
<evidence type="ECO:0000313" key="2">
    <source>
        <dbReference type="Proteomes" id="UP001054945"/>
    </source>
</evidence>
<evidence type="ECO:0000313" key="1">
    <source>
        <dbReference type="EMBL" id="GIY90025.1"/>
    </source>
</evidence>
<name>A0AAV4X436_CAEEX</name>